<protein>
    <submittedName>
        <fullName evidence="2">Uncharacterized protein</fullName>
    </submittedName>
</protein>
<keyword evidence="1" id="KW-0732">Signal</keyword>
<keyword evidence="3" id="KW-1185">Reference proteome</keyword>
<comment type="caution">
    <text evidence="2">The sequence shown here is derived from an EMBL/GenBank/DDBJ whole genome shotgun (WGS) entry which is preliminary data.</text>
</comment>
<evidence type="ECO:0000313" key="3">
    <source>
        <dbReference type="Proteomes" id="UP000823405"/>
    </source>
</evidence>
<dbReference type="OrthoDB" id="2419498at2759"/>
<reference evidence="2" key="1">
    <citation type="journal article" date="2020" name="Fungal Divers.">
        <title>Resolving the Mortierellaceae phylogeny through synthesis of multi-gene phylogenetics and phylogenomics.</title>
        <authorList>
            <person name="Vandepol N."/>
            <person name="Liber J."/>
            <person name="Desiro A."/>
            <person name="Na H."/>
            <person name="Kennedy M."/>
            <person name="Barry K."/>
            <person name="Grigoriev I.V."/>
            <person name="Miller A.N."/>
            <person name="O'Donnell K."/>
            <person name="Stajich J.E."/>
            <person name="Bonito G."/>
        </authorList>
    </citation>
    <scope>NUCLEOTIDE SEQUENCE</scope>
    <source>
        <strain evidence="2">NVP60</strain>
    </source>
</reference>
<accession>A0A9P6QT14</accession>
<dbReference type="Proteomes" id="UP000823405">
    <property type="component" value="Unassembled WGS sequence"/>
</dbReference>
<sequence>MKGTLASSALLLLSLLAFVALTPATVVHAGPYTFTTPTAATRWTAGQPGTITLISTDKANADTKPTDRLLTITLRLGKGGIFGGSTQVAVIQDGVQLLVPFKGTETQVKLDVNNWIVPAGTAAGDKYFVQMVRAKDGFFDFPGKVDSAYFQVVAAPVTPPVTPPPGQTCADIQAQCSAKNLTFIDTNSTAICHCGPLAIMPVVIGNGAVGGYGGSLMLAV</sequence>
<feature type="chain" id="PRO_5040315737" evidence="1">
    <location>
        <begin position="30"/>
        <end position="220"/>
    </location>
</feature>
<feature type="non-terminal residue" evidence="2">
    <location>
        <position position="220"/>
    </location>
</feature>
<proteinExistence type="predicted"/>
<gene>
    <name evidence="2" type="ORF">BGZ97_007370</name>
</gene>
<evidence type="ECO:0000256" key="1">
    <source>
        <dbReference type="SAM" id="SignalP"/>
    </source>
</evidence>
<organism evidence="2 3">
    <name type="scientific">Linnemannia gamsii</name>
    <dbReference type="NCBI Taxonomy" id="64522"/>
    <lineage>
        <taxon>Eukaryota</taxon>
        <taxon>Fungi</taxon>
        <taxon>Fungi incertae sedis</taxon>
        <taxon>Mucoromycota</taxon>
        <taxon>Mortierellomycotina</taxon>
        <taxon>Mortierellomycetes</taxon>
        <taxon>Mortierellales</taxon>
        <taxon>Mortierellaceae</taxon>
        <taxon>Linnemannia</taxon>
    </lineage>
</organism>
<dbReference type="EMBL" id="JAAAIN010003278">
    <property type="protein sequence ID" value="KAG0286593.1"/>
    <property type="molecule type" value="Genomic_DNA"/>
</dbReference>
<feature type="signal peptide" evidence="1">
    <location>
        <begin position="1"/>
        <end position="29"/>
    </location>
</feature>
<dbReference type="AlphaFoldDB" id="A0A9P6QT14"/>
<name>A0A9P6QT14_9FUNG</name>
<evidence type="ECO:0000313" key="2">
    <source>
        <dbReference type="EMBL" id="KAG0286593.1"/>
    </source>
</evidence>